<comment type="function">
    <text evidence="7">May be involved in iron transport and iron homeostasis.</text>
</comment>
<feature type="transmembrane region" description="Helical" evidence="7">
    <location>
        <begin position="453"/>
        <end position="475"/>
    </location>
</feature>
<comment type="subcellular location">
    <subcellularLocation>
        <location evidence="1 7">Membrane</location>
        <topology evidence="1 7">Multi-pass membrane protein</topology>
    </subcellularLocation>
</comment>
<evidence type="ECO:0000313" key="10">
    <source>
        <dbReference type="Proteomes" id="UP000250266"/>
    </source>
</evidence>
<dbReference type="Pfam" id="PF06963">
    <property type="entry name" value="FPN1"/>
    <property type="match status" value="1"/>
</dbReference>
<evidence type="ECO:0000313" key="9">
    <source>
        <dbReference type="EMBL" id="OCK82278.1"/>
    </source>
</evidence>
<keyword evidence="5 7" id="KW-1133">Transmembrane helix</keyword>
<comment type="similarity">
    <text evidence="2 7">Belongs to the ferroportin (FP) (TC 2.A.100) family. SLC40A subfamily.</text>
</comment>
<evidence type="ECO:0000256" key="2">
    <source>
        <dbReference type="ARBA" id="ARBA00006279"/>
    </source>
</evidence>
<feature type="region of interest" description="Disordered" evidence="8">
    <location>
        <begin position="1"/>
        <end position="28"/>
    </location>
</feature>
<evidence type="ECO:0000256" key="1">
    <source>
        <dbReference type="ARBA" id="ARBA00004141"/>
    </source>
</evidence>
<organism evidence="9 10">
    <name type="scientific">Lepidopterella palustris CBS 459.81</name>
    <dbReference type="NCBI Taxonomy" id="1314670"/>
    <lineage>
        <taxon>Eukaryota</taxon>
        <taxon>Fungi</taxon>
        <taxon>Dikarya</taxon>
        <taxon>Ascomycota</taxon>
        <taxon>Pezizomycotina</taxon>
        <taxon>Dothideomycetes</taxon>
        <taxon>Pleosporomycetidae</taxon>
        <taxon>Mytilinidiales</taxon>
        <taxon>Argynnaceae</taxon>
        <taxon>Lepidopterella</taxon>
    </lineage>
</organism>
<feature type="transmembrane region" description="Helical" evidence="7">
    <location>
        <begin position="59"/>
        <end position="82"/>
    </location>
</feature>
<dbReference type="GO" id="GO:0016020">
    <property type="term" value="C:membrane"/>
    <property type="evidence" value="ECO:0007669"/>
    <property type="project" value="UniProtKB-SubCell"/>
</dbReference>
<evidence type="ECO:0000256" key="5">
    <source>
        <dbReference type="ARBA" id="ARBA00022989"/>
    </source>
</evidence>
<keyword evidence="7" id="KW-0406">Ion transport</keyword>
<evidence type="ECO:0000256" key="4">
    <source>
        <dbReference type="ARBA" id="ARBA00022692"/>
    </source>
</evidence>
<feature type="transmembrane region" description="Helical" evidence="7">
    <location>
        <begin position="362"/>
        <end position="382"/>
    </location>
</feature>
<dbReference type="EMBL" id="KV744893">
    <property type="protein sequence ID" value="OCK82278.1"/>
    <property type="molecule type" value="Genomic_DNA"/>
</dbReference>
<dbReference type="InterPro" id="IPR036259">
    <property type="entry name" value="MFS_trans_sf"/>
</dbReference>
<feature type="compositionally biased region" description="Polar residues" evidence="8">
    <location>
        <begin position="8"/>
        <end position="25"/>
    </location>
</feature>
<keyword evidence="6 7" id="KW-0472">Membrane</keyword>
<dbReference type="CDD" id="cd17480">
    <property type="entry name" value="MFS_SLC40A1_like"/>
    <property type="match status" value="1"/>
</dbReference>
<feature type="transmembrane region" description="Helical" evidence="7">
    <location>
        <begin position="331"/>
        <end position="350"/>
    </location>
</feature>
<evidence type="ECO:0000256" key="6">
    <source>
        <dbReference type="ARBA" id="ARBA00023136"/>
    </source>
</evidence>
<dbReference type="InterPro" id="IPR009716">
    <property type="entry name" value="Ferroportin-1"/>
</dbReference>
<sequence>MDELAPLSSRNSRVASPLTAPNTSHDVPLDNVKSSPRSVLLRLYLSHTLSSWNSRTFEFGAVLFLATIFPGTLFYASCYALFRSAAAVLLSSSVGALVDQTSRLTTVRHSIVWQRVPVAISCLLLLLILHLGNMRVLLLSCFAASVALACVEKLASVANTVAIERDWVIVVSESLEIERQYLNGTMRRIDLLCKLIAPVFISLIDGYSTRIAIWFVFAQNGISVLIEYVAIKQVYDAVPALSHHKLQNSDDDLPDSPIPEDASPTLSPPATSNDPTTFLSTAWLPWHSYISNPAFLASFSLSLLYLTVLSTGAQMSTYLLTLHFSGLSVSLMRLLAIVMELSATIAAPLLMKKIGPVRAGLWFINEQLLCVAVAGGLFWVMGEGWGKGAALIAGVTVSRVGLWGFDLCVQFLVQEDALPSSRGRFSASEMALQSFFELLSYATTVIFPKPQDFRYPVLISCGAVAVSAGCFAAFVRQKRGHILHFSKCIKRERYEMVPQGEVGADGLDEV</sequence>
<dbReference type="PANTHER" id="PTHR11660">
    <property type="entry name" value="SOLUTE CARRIER FAMILY 40 MEMBER"/>
    <property type="match status" value="1"/>
</dbReference>
<feature type="compositionally biased region" description="Polar residues" evidence="8">
    <location>
        <begin position="264"/>
        <end position="273"/>
    </location>
</feature>
<keyword evidence="3 7" id="KW-0813">Transport</keyword>
<dbReference type="Proteomes" id="UP000250266">
    <property type="component" value="Unassembled WGS sequence"/>
</dbReference>
<keyword evidence="10" id="KW-1185">Reference proteome</keyword>
<dbReference type="PANTHER" id="PTHR11660:SF57">
    <property type="entry name" value="SOLUTE CARRIER FAMILY 40 MEMBER"/>
    <property type="match status" value="1"/>
</dbReference>
<comment type="caution">
    <text evidence="7">Lacks conserved residue(s) required for the propagation of feature annotation.</text>
</comment>
<name>A0A8E2JH42_9PEZI</name>
<dbReference type="OrthoDB" id="648861at2759"/>
<dbReference type="SUPFAM" id="SSF103473">
    <property type="entry name" value="MFS general substrate transporter"/>
    <property type="match status" value="1"/>
</dbReference>
<dbReference type="GO" id="GO:0005381">
    <property type="term" value="F:iron ion transmembrane transporter activity"/>
    <property type="evidence" value="ECO:0007669"/>
    <property type="project" value="UniProtKB-UniRule"/>
</dbReference>
<keyword evidence="4 7" id="KW-0812">Transmembrane</keyword>
<gene>
    <name evidence="9" type="ORF">K432DRAFT_349323</name>
</gene>
<evidence type="ECO:0000256" key="8">
    <source>
        <dbReference type="SAM" id="MobiDB-lite"/>
    </source>
</evidence>
<dbReference type="AlphaFoldDB" id="A0A8E2JH42"/>
<feature type="transmembrane region" description="Helical" evidence="7">
    <location>
        <begin position="112"/>
        <end position="131"/>
    </location>
</feature>
<feature type="transmembrane region" description="Helical" evidence="7">
    <location>
        <begin position="294"/>
        <end position="319"/>
    </location>
</feature>
<feature type="region of interest" description="Disordered" evidence="8">
    <location>
        <begin position="248"/>
        <end position="273"/>
    </location>
</feature>
<proteinExistence type="inferred from homology"/>
<accession>A0A8E2JH42</accession>
<dbReference type="Gene3D" id="1.20.1250.20">
    <property type="entry name" value="MFS general substrate transporter like domains"/>
    <property type="match status" value="1"/>
</dbReference>
<evidence type="ECO:0000256" key="3">
    <source>
        <dbReference type="ARBA" id="ARBA00022448"/>
    </source>
</evidence>
<reference evidence="9 10" key="1">
    <citation type="journal article" date="2016" name="Nat. Commun.">
        <title>Ectomycorrhizal ecology is imprinted in the genome of the dominant symbiotic fungus Cenococcum geophilum.</title>
        <authorList>
            <consortium name="DOE Joint Genome Institute"/>
            <person name="Peter M."/>
            <person name="Kohler A."/>
            <person name="Ohm R.A."/>
            <person name="Kuo A."/>
            <person name="Krutzmann J."/>
            <person name="Morin E."/>
            <person name="Arend M."/>
            <person name="Barry K.W."/>
            <person name="Binder M."/>
            <person name="Choi C."/>
            <person name="Clum A."/>
            <person name="Copeland A."/>
            <person name="Grisel N."/>
            <person name="Haridas S."/>
            <person name="Kipfer T."/>
            <person name="LaButti K."/>
            <person name="Lindquist E."/>
            <person name="Lipzen A."/>
            <person name="Maire R."/>
            <person name="Meier B."/>
            <person name="Mihaltcheva S."/>
            <person name="Molinier V."/>
            <person name="Murat C."/>
            <person name="Poggeler S."/>
            <person name="Quandt C.A."/>
            <person name="Sperisen C."/>
            <person name="Tritt A."/>
            <person name="Tisserant E."/>
            <person name="Crous P.W."/>
            <person name="Henrissat B."/>
            <person name="Nehls U."/>
            <person name="Egli S."/>
            <person name="Spatafora J.W."/>
            <person name="Grigoriev I.V."/>
            <person name="Martin F.M."/>
        </authorList>
    </citation>
    <scope>NUCLEOTIDE SEQUENCE [LARGE SCALE GENOMIC DNA]</scope>
    <source>
        <strain evidence="9 10">CBS 459.81</strain>
    </source>
</reference>
<protein>
    <recommendedName>
        <fullName evidence="7">Solute carrier family 40 member</fullName>
    </recommendedName>
</protein>
<evidence type="ECO:0000256" key="7">
    <source>
        <dbReference type="RuleBase" id="RU365065"/>
    </source>
</evidence>